<evidence type="ECO:0000256" key="3">
    <source>
        <dbReference type="ARBA" id="ARBA00023125"/>
    </source>
</evidence>
<dbReference type="GO" id="GO:0003677">
    <property type="term" value="F:DNA binding"/>
    <property type="evidence" value="ECO:0007669"/>
    <property type="project" value="UniProtKB-KW"/>
</dbReference>
<comment type="subcellular location">
    <subcellularLocation>
        <location evidence="1">Nucleus</location>
    </subcellularLocation>
</comment>
<feature type="domain" description="AP2/ERF" evidence="7">
    <location>
        <begin position="281"/>
        <end position="331"/>
    </location>
</feature>
<feature type="compositionally biased region" description="Low complexity" evidence="6">
    <location>
        <begin position="169"/>
        <end position="181"/>
    </location>
</feature>
<dbReference type="GeneID" id="40310630"/>
<feature type="compositionally biased region" description="Basic and acidic residues" evidence="6">
    <location>
        <begin position="672"/>
        <end position="681"/>
    </location>
</feature>
<dbReference type="AlphaFoldDB" id="A0A2A9MKU0"/>
<dbReference type="GO" id="GO:0005634">
    <property type="term" value="C:nucleus"/>
    <property type="evidence" value="ECO:0007669"/>
    <property type="project" value="UniProtKB-SubCell"/>
</dbReference>
<dbReference type="InterPro" id="IPR028078">
    <property type="entry name" value="ACDC"/>
</dbReference>
<dbReference type="KEGG" id="bbes:BESB_057010"/>
<evidence type="ECO:0000256" key="6">
    <source>
        <dbReference type="SAM" id="MobiDB-lite"/>
    </source>
</evidence>
<evidence type="ECO:0000256" key="5">
    <source>
        <dbReference type="ARBA" id="ARBA00023242"/>
    </source>
</evidence>
<dbReference type="InterPro" id="IPR001471">
    <property type="entry name" value="AP2/ERF_dom"/>
</dbReference>
<protein>
    <submittedName>
        <fullName evidence="9">AP2 domain transcription factor AP2VIIa-1</fullName>
    </submittedName>
</protein>
<dbReference type="VEuPathDB" id="ToxoDB:BESB_057010"/>
<keyword evidence="4" id="KW-0804">Transcription</keyword>
<evidence type="ECO:0000259" key="8">
    <source>
        <dbReference type="Pfam" id="PF14733"/>
    </source>
</evidence>
<feature type="domain" description="AP2-coincident C-terminal" evidence="8">
    <location>
        <begin position="741"/>
        <end position="840"/>
    </location>
</feature>
<gene>
    <name evidence="9" type="ORF">BESB_057010</name>
</gene>
<dbReference type="Gene3D" id="1.20.5.2050">
    <property type="match status" value="1"/>
</dbReference>
<dbReference type="Pfam" id="PF14733">
    <property type="entry name" value="ACDC"/>
    <property type="match status" value="1"/>
</dbReference>
<evidence type="ECO:0000313" key="10">
    <source>
        <dbReference type="Proteomes" id="UP000224006"/>
    </source>
</evidence>
<feature type="region of interest" description="Disordered" evidence="6">
    <location>
        <begin position="114"/>
        <end position="199"/>
    </location>
</feature>
<keyword evidence="5" id="KW-0539">Nucleus</keyword>
<feature type="compositionally biased region" description="Basic and acidic residues" evidence="6">
    <location>
        <begin position="882"/>
        <end position="894"/>
    </location>
</feature>
<sequence>MPADGGECGPASETRATQADEHQLLVELSELLRRRTDLPVEVQLLAAAIGASKRSGSATDRMSFERGTTGENHAACEREAPELDTRQLPGHGCHGSVDQQDTVGERGCANASLAPSLKPQADTVPGEVSLSSPCIQSIKPSSPPQPGLEFHSEVGTVSGHSTDGIGSNGSARSEASGSDSSPRLSCERPSAPAHEPSLERADLAATHIEAGTECEEKDGAPERTYNVYRSLESRQAAAMAEKEIGGRLLTAAKAPAKGRPESNRKSGADTTDYHAMHRALPKVTGVRFQAQRNRFVAEWYEQGRTRMAYFPVKLYGFERARHLAIRCREEVLQLKNAKRGVYGEGSHSPNNHRKNGAAEAGSLVGESPVLKRRRLVGPSSPSSEASPLASPLLQRRSRSFAASPSTATTARSFFSLGRKAFSLSDEDISARLPWTKNEEQEPKTRKAGRSSRVPTTPADSQAEDDYMEREDAHADDESEHAKCTEHSDLHDLLRLSKLAAMGDADRSTKSAVTSCLSIDLPLTRQVASTPTCESSYSPMNAGNQARLHSSFDSALKSGLAQDARPRLAEEEAQVSRTPLSAEASFPCPQGQQRVVRSASDRSQRAAGPPMASATEGSRSGSNGLNIDPNLLLALLLGTGGSREQQAVLDHALESVTRLLGKSLARVCSRDTRRVSRTHEACPDEGPAPSLVRADCPRIASRGADEAEGSRTQESGRRQPCPESSYQGRSTSDSSFRPANDEKDEKLLLTKTAVRVILSDLLDRCIPRLAAVGKGEVDDTPVQLRRGFFTSVVMQAWRAVQDARTIDELYPLLAVCRPAIMSGELPSSWEVEKQHKFFVQLVGRRVTEGRPSRGEAAAPMASGETSESANHPAFSAHGLSTMPRDRARDHHEVKQKAWTPFRASDALDAPLESGSRDLTAF</sequence>
<feature type="compositionally biased region" description="Low complexity" evidence="6">
    <location>
        <begin position="131"/>
        <end position="140"/>
    </location>
</feature>
<proteinExistence type="predicted"/>
<keyword evidence="3" id="KW-0238">DNA-binding</keyword>
<feature type="region of interest" description="Disordered" evidence="6">
    <location>
        <begin position="556"/>
        <end position="624"/>
    </location>
</feature>
<comment type="caution">
    <text evidence="9">The sequence shown here is derived from an EMBL/GenBank/DDBJ whole genome shotgun (WGS) entry which is preliminary data.</text>
</comment>
<dbReference type="Proteomes" id="UP000224006">
    <property type="component" value="Chromosome IV"/>
</dbReference>
<dbReference type="Pfam" id="PF00847">
    <property type="entry name" value="AP2"/>
    <property type="match status" value="1"/>
</dbReference>
<feature type="compositionally biased region" description="Polar residues" evidence="6">
    <location>
        <begin position="721"/>
        <end position="736"/>
    </location>
</feature>
<feature type="region of interest" description="Disordered" evidence="6">
    <location>
        <begin position="672"/>
        <end position="739"/>
    </location>
</feature>
<evidence type="ECO:0000256" key="1">
    <source>
        <dbReference type="ARBA" id="ARBA00004123"/>
    </source>
</evidence>
<keyword evidence="10" id="KW-1185">Reference proteome</keyword>
<keyword evidence="2" id="KW-0805">Transcription regulation</keyword>
<dbReference type="GO" id="GO:0003700">
    <property type="term" value="F:DNA-binding transcription factor activity"/>
    <property type="evidence" value="ECO:0007669"/>
    <property type="project" value="InterPro"/>
</dbReference>
<feature type="region of interest" description="Disordered" evidence="6">
    <location>
        <begin position="339"/>
        <end position="364"/>
    </location>
</feature>
<feature type="region of interest" description="Disordered" evidence="6">
    <location>
        <begin position="848"/>
        <end position="898"/>
    </location>
</feature>
<evidence type="ECO:0000313" key="9">
    <source>
        <dbReference type="EMBL" id="PFH36050.1"/>
    </source>
</evidence>
<feature type="region of interest" description="Disordered" evidence="6">
    <location>
        <begin position="1"/>
        <end position="20"/>
    </location>
</feature>
<evidence type="ECO:0000259" key="7">
    <source>
        <dbReference type="Pfam" id="PF00847"/>
    </source>
</evidence>
<evidence type="ECO:0000256" key="4">
    <source>
        <dbReference type="ARBA" id="ARBA00023163"/>
    </source>
</evidence>
<feature type="region of interest" description="Disordered" evidence="6">
    <location>
        <begin position="51"/>
        <end position="74"/>
    </location>
</feature>
<name>A0A2A9MKU0_BESBE</name>
<dbReference type="EMBL" id="NWUJ01000004">
    <property type="protein sequence ID" value="PFH36050.1"/>
    <property type="molecule type" value="Genomic_DNA"/>
</dbReference>
<accession>A0A2A9MKU0</accession>
<organism evidence="9 10">
    <name type="scientific">Besnoitia besnoiti</name>
    <name type="common">Apicomplexan protozoan</name>
    <dbReference type="NCBI Taxonomy" id="94643"/>
    <lineage>
        <taxon>Eukaryota</taxon>
        <taxon>Sar</taxon>
        <taxon>Alveolata</taxon>
        <taxon>Apicomplexa</taxon>
        <taxon>Conoidasida</taxon>
        <taxon>Coccidia</taxon>
        <taxon>Eucoccidiorida</taxon>
        <taxon>Eimeriorina</taxon>
        <taxon>Sarcocystidae</taxon>
        <taxon>Besnoitia</taxon>
    </lineage>
</organism>
<feature type="compositionally biased region" description="Basic and acidic residues" evidence="6">
    <location>
        <begin position="702"/>
        <end position="716"/>
    </location>
</feature>
<evidence type="ECO:0000256" key="2">
    <source>
        <dbReference type="ARBA" id="ARBA00023015"/>
    </source>
</evidence>
<feature type="compositionally biased region" description="Polar residues" evidence="6">
    <location>
        <begin position="614"/>
        <end position="624"/>
    </location>
</feature>
<reference evidence="9 10" key="1">
    <citation type="submission" date="2017-09" db="EMBL/GenBank/DDBJ databases">
        <title>Genome sequencing of Besnoitia besnoiti strain Bb-Ger1.</title>
        <authorList>
            <person name="Schares G."/>
            <person name="Venepally P."/>
            <person name="Lorenzi H.A."/>
        </authorList>
    </citation>
    <scope>NUCLEOTIDE SEQUENCE [LARGE SCALE GENOMIC DNA]</scope>
    <source>
        <strain evidence="9 10">Bb-Ger1</strain>
    </source>
</reference>
<feature type="compositionally biased region" description="Acidic residues" evidence="6">
    <location>
        <begin position="461"/>
        <end position="478"/>
    </location>
</feature>
<dbReference type="RefSeq" id="XP_029220059.1">
    <property type="nucleotide sequence ID" value="XM_029364136.1"/>
</dbReference>
<feature type="region of interest" description="Disordered" evidence="6">
    <location>
        <begin position="432"/>
        <end position="485"/>
    </location>
</feature>
<dbReference type="OrthoDB" id="330210at2759"/>